<evidence type="ECO:0000313" key="2">
    <source>
        <dbReference type="Proteomes" id="UP001630127"/>
    </source>
</evidence>
<evidence type="ECO:0000313" key="1">
    <source>
        <dbReference type="EMBL" id="KAL3500506.1"/>
    </source>
</evidence>
<accession>A0ABD2Y0F1</accession>
<reference evidence="1 2" key="1">
    <citation type="submission" date="2024-11" db="EMBL/GenBank/DDBJ databases">
        <title>A near-complete genome assembly of Cinchona calisaya.</title>
        <authorList>
            <person name="Lian D.C."/>
            <person name="Zhao X.W."/>
            <person name="Wei L."/>
        </authorList>
    </citation>
    <scope>NUCLEOTIDE SEQUENCE [LARGE SCALE GENOMIC DNA]</scope>
    <source>
        <tissue evidence="1">Nenye</tissue>
    </source>
</reference>
<dbReference type="EMBL" id="JBJUIK010000016">
    <property type="protein sequence ID" value="KAL3500506.1"/>
    <property type="molecule type" value="Genomic_DNA"/>
</dbReference>
<comment type="caution">
    <text evidence="1">The sequence shown here is derived from an EMBL/GenBank/DDBJ whole genome shotgun (WGS) entry which is preliminary data.</text>
</comment>
<proteinExistence type="predicted"/>
<gene>
    <name evidence="1" type="ORF">ACH5RR_039599</name>
</gene>
<name>A0ABD2Y0F1_9GENT</name>
<dbReference type="AlphaFoldDB" id="A0ABD2Y0F1"/>
<sequence length="120" mass="14406">MYKIVAMMDWILVETKRPKQMTSVIEYFENFEDWRTEMLALKPKLDGAYFIEKLSIGLDWIIQLKLWEFRSSQKILFEAYLWENFEEVAMKKFSSMEGTNMEYKCADNGRENMEANGDEE</sequence>
<organism evidence="1 2">
    <name type="scientific">Cinchona calisaya</name>
    <dbReference type="NCBI Taxonomy" id="153742"/>
    <lineage>
        <taxon>Eukaryota</taxon>
        <taxon>Viridiplantae</taxon>
        <taxon>Streptophyta</taxon>
        <taxon>Embryophyta</taxon>
        <taxon>Tracheophyta</taxon>
        <taxon>Spermatophyta</taxon>
        <taxon>Magnoliopsida</taxon>
        <taxon>eudicotyledons</taxon>
        <taxon>Gunneridae</taxon>
        <taxon>Pentapetalae</taxon>
        <taxon>asterids</taxon>
        <taxon>lamiids</taxon>
        <taxon>Gentianales</taxon>
        <taxon>Rubiaceae</taxon>
        <taxon>Cinchonoideae</taxon>
        <taxon>Cinchoneae</taxon>
        <taxon>Cinchona</taxon>
    </lineage>
</organism>
<keyword evidence="2" id="KW-1185">Reference proteome</keyword>
<protein>
    <submittedName>
        <fullName evidence="1">Uncharacterized protein</fullName>
    </submittedName>
</protein>
<dbReference type="Proteomes" id="UP001630127">
    <property type="component" value="Unassembled WGS sequence"/>
</dbReference>